<dbReference type="Proteomes" id="UP000003610">
    <property type="component" value="Unassembled WGS sequence"/>
</dbReference>
<proteinExistence type="predicted"/>
<protein>
    <submittedName>
        <fullName evidence="2">Uncharacterized protein</fullName>
    </submittedName>
</protein>
<sequence length="64" mass="6938">MKHTKVYEQPTSTTIHIINSHFLTTSSSNSKNSGVNKKGDLEININPEEGGASGAHAKPFNLEE</sequence>
<dbReference type="STRING" id="866771.HMPREF9296_1840"/>
<comment type="caution">
    <text evidence="2">The sequence shown here is derived from an EMBL/GenBank/DDBJ whole genome shotgun (WGS) entry which is preliminary data.</text>
</comment>
<gene>
    <name evidence="2" type="ORF">HMPREF9296_1840</name>
</gene>
<feature type="compositionally biased region" description="Low complexity" evidence="1">
    <location>
        <begin position="26"/>
        <end position="36"/>
    </location>
</feature>
<dbReference type="EMBL" id="AEDO01000056">
    <property type="protein sequence ID" value="EFL45151.1"/>
    <property type="molecule type" value="Genomic_DNA"/>
</dbReference>
<reference evidence="2 3" key="1">
    <citation type="submission" date="2010-08" db="EMBL/GenBank/DDBJ databases">
        <authorList>
            <person name="Durkin A.S."/>
            <person name="Madupu R."/>
            <person name="Torralba M."/>
            <person name="Gillis M."/>
            <person name="Methe B."/>
            <person name="Sutton G."/>
            <person name="Nelson K.E."/>
        </authorList>
    </citation>
    <scope>NUCLEOTIDE SEQUENCE [LARGE SCALE GENOMIC DNA]</scope>
    <source>
        <strain evidence="2 3">FB035-09AN</strain>
    </source>
</reference>
<dbReference type="RefSeq" id="WP_004357979.1">
    <property type="nucleotide sequence ID" value="NZ_AEDO01000056.1"/>
</dbReference>
<evidence type="ECO:0000313" key="2">
    <source>
        <dbReference type="EMBL" id="EFL45151.1"/>
    </source>
</evidence>
<feature type="region of interest" description="Disordered" evidence="1">
    <location>
        <begin position="25"/>
        <end position="64"/>
    </location>
</feature>
<name>E1KTM6_9BACT</name>
<evidence type="ECO:0000256" key="1">
    <source>
        <dbReference type="SAM" id="MobiDB-lite"/>
    </source>
</evidence>
<dbReference type="AlphaFoldDB" id="E1KTM6"/>
<evidence type="ECO:0000313" key="3">
    <source>
        <dbReference type="Proteomes" id="UP000003610"/>
    </source>
</evidence>
<organism evidence="2 3">
    <name type="scientific">Prevotella disiens FB035-09AN</name>
    <dbReference type="NCBI Taxonomy" id="866771"/>
    <lineage>
        <taxon>Bacteria</taxon>
        <taxon>Pseudomonadati</taxon>
        <taxon>Bacteroidota</taxon>
        <taxon>Bacteroidia</taxon>
        <taxon>Bacteroidales</taxon>
        <taxon>Prevotellaceae</taxon>
        <taxon>Prevotella</taxon>
    </lineage>
</organism>
<accession>E1KTM6</accession>